<dbReference type="CDD" id="cd23110">
    <property type="entry name" value="GRP"/>
    <property type="match status" value="1"/>
</dbReference>
<reference evidence="9 10" key="1">
    <citation type="submission" date="2017-11" db="EMBL/GenBank/DDBJ databases">
        <title>Draft Genome Sequence of Lactobacillus curieae NBRC 111893 isolated from Koso, a Japanese sugar-Vegetable Fermented Beverage.</title>
        <authorList>
            <person name="Chiou T.Y."/>
            <person name="Oshima K."/>
            <person name="Suda W."/>
            <person name="Hattori M."/>
            <person name="Takahashi T."/>
        </authorList>
    </citation>
    <scope>NUCLEOTIDE SEQUENCE [LARGE SCALE GENOMIC DNA]</scope>
    <source>
        <strain evidence="9 10">NBRC111893</strain>
    </source>
</reference>
<dbReference type="Pfam" id="PF06800">
    <property type="entry name" value="Sugar_transport"/>
    <property type="match status" value="1"/>
</dbReference>
<feature type="transmembrane region" description="Helical" evidence="8">
    <location>
        <begin position="175"/>
        <end position="195"/>
    </location>
</feature>
<evidence type="ECO:0000256" key="8">
    <source>
        <dbReference type="SAM" id="Phobius"/>
    </source>
</evidence>
<dbReference type="InterPro" id="IPR037185">
    <property type="entry name" value="EmrE-like"/>
</dbReference>
<gene>
    <name evidence="9" type="ORF">NBRC111893_37</name>
</gene>
<dbReference type="OrthoDB" id="1452595at2"/>
<keyword evidence="4" id="KW-0762">Sugar transport</keyword>
<evidence type="ECO:0000256" key="5">
    <source>
        <dbReference type="ARBA" id="ARBA00022692"/>
    </source>
</evidence>
<feature type="transmembrane region" description="Helical" evidence="8">
    <location>
        <begin position="263"/>
        <end position="282"/>
    </location>
</feature>
<feature type="transmembrane region" description="Helical" evidence="8">
    <location>
        <begin position="145"/>
        <end position="163"/>
    </location>
</feature>
<name>A0A401FI09_9LACO</name>
<evidence type="ECO:0000256" key="4">
    <source>
        <dbReference type="ARBA" id="ARBA00022597"/>
    </source>
</evidence>
<dbReference type="RefSeq" id="WP_125007530.1">
    <property type="nucleotide sequence ID" value="NZ_BEXA01000001.1"/>
</dbReference>
<keyword evidence="5 8" id="KW-0812">Transmembrane</keyword>
<evidence type="ECO:0000256" key="7">
    <source>
        <dbReference type="ARBA" id="ARBA00023136"/>
    </source>
</evidence>
<keyword evidence="10" id="KW-1185">Reference proteome</keyword>
<evidence type="ECO:0000256" key="1">
    <source>
        <dbReference type="ARBA" id="ARBA00004651"/>
    </source>
</evidence>
<keyword evidence="6 8" id="KW-1133">Transmembrane helix</keyword>
<keyword evidence="7 8" id="KW-0472">Membrane</keyword>
<dbReference type="EMBL" id="BEXA01000001">
    <property type="protein sequence ID" value="GAY71891.1"/>
    <property type="molecule type" value="Genomic_DNA"/>
</dbReference>
<evidence type="ECO:0000256" key="6">
    <source>
        <dbReference type="ARBA" id="ARBA00022989"/>
    </source>
</evidence>
<keyword evidence="3" id="KW-0813">Transport</keyword>
<dbReference type="PANTHER" id="PTHR16119">
    <property type="entry name" value="TRANSMEMBRANE PROTEIN 144"/>
    <property type="match status" value="1"/>
</dbReference>
<comment type="subcellular location">
    <subcellularLocation>
        <location evidence="1">Cell membrane</location>
        <topology evidence="1">Multi-pass membrane protein</topology>
    </subcellularLocation>
</comment>
<evidence type="ECO:0000256" key="2">
    <source>
        <dbReference type="ARBA" id="ARBA00006117"/>
    </source>
</evidence>
<feature type="transmembrane region" description="Helical" evidence="8">
    <location>
        <begin position="31"/>
        <end position="48"/>
    </location>
</feature>
<proteinExistence type="inferred from homology"/>
<dbReference type="SUPFAM" id="SSF103481">
    <property type="entry name" value="Multidrug resistance efflux transporter EmrE"/>
    <property type="match status" value="2"/>
</dbReference>
<dbReference type="Proteomes" id="UP000286974">
    <property type="component" value="Unassembled WGS sequence"/>
</dbReference>
<accession>A0A401FI09</accession>
<dbReference type="PANTHER" id="PTHR16119:SF17">
    <property type="entry name" value="TRANSMEMBRANE PROTEIN 144"/>
    <property type="match status" value="1"/>
</dbReference>
<feature type="transmembrane region" description="Helical" evidence="8">
    <location>
        <begin position="54"/>
        <end position="72"/>
    </location>
</feature>
<dbReference type="GO" id="GO:0005886">
    <property type="term" value="C:plasma membrane"/>
    <property type="evidence" value="ECO:0007669"/>
    <property type="project" value="UniProtKB-SubCell"/>
</dbReference>
<evidence type="ECO:0000313" key="9">
    <source>
        <dbReference type="EMBL" id="GAY71891.1"/>
    </source>
</evidence>
<protein>
    <submittedName>
        <fullName evidence="9">Glucose uptake protein</fullName>
    </submittedName>
</protein>
<comment type="similarity">
    <text evidence="2">Belongs to the GRP transporter (TC 2.A.7.5) family.</text>
</comment>
<dbReference type="InterPro" id="IPR010651">
    <property type="entry name" value="Sugar_transport"/>
</dbReference>
<feature type="transmembrane region" description="Helical" evidence="8">
    <location>
        <begin position="233"/>
        <end position="254"/>
    </location>
</feature>
<dbReference type="AlphaFoldDB" id="A0A401FI09"/>
<dbReference type="GO" id="GO:0015144">
    <property type="term" value="F:carbohydrate transmembrane transporter activity"/>
    <property type="evidence" value="ECO:0007669"/>
    <property type="project" value="InterPro"/>
</dbReference>
<feature type="transmembrane region" description="Helical" evidence="8">
    <location>
        <begin position="79"/>
        <end position="108"/>
    </location>
</feature>
<sequence length="283" mass="29537">MGILIALIPALGWGVQPVILGKIGGKPTNQILGTGVGALIVGILVQMFTSPSSLSWQAFAISMLAGMAWVLGQVGQYKVLPILGVSQTMPLTTGLQLIGTSLIGVIFFGEWSGVISKVGGFAAIALIVIGSVLTSYTEGGNRSDGLYRGLAILVPTSIGYWIYSALPKTLSASGLSMFLPEMIGVFLGAVIYVLITDPKAVKARTSWLSMIIGLTFSISALAYIYSAKANGVATAYIITQLNVVVATLGGLVVLHEHKTRRELILTLSGLVLIVAGSIVTVFL</sequence>
<evidence type="ECO:0000313" key="10">
    <source>
        <dbReference type="Proteomes" id="UP000286974"/>
    </source>
</evidence>
<comment type="caution">
    <text evidence="9">The sequence shown here is derived from an EMBL/GenBank/DDBJ whole genome shotgun (WGS) entry which is preliminary data.</text>
</comment>
<feature type="transmembrane region" description="Helical" evidence="8">
    <location>
        <begin position="207"/>
        <end position="227"/>
    </location>
</feature>
<organism evidence="9 10">
    <name type="scientific">Lentilactobacillus kosonis</name>
    <dbReference type="NCBI Taxonomy" id="2810561"/>
    <lineage>
        <taxon>Bacteria</taxon>
        <taxon>Bacillati</taxon>
        <taxon>Bacillota</taxon>
        <taxon>Bacilli</taxon>
        <taxon>Lactobacillales</taxon>
        <taxon>Lactobacillaceae</taxon>
        <taxon>Lentilactobacillus</taxon>
    </lineage>
</organism>
<evidence type="ECO:0000256" key="3">
    <source>
        <dbReference type="ARBA" id="ARBA00022448"/>
    </source>
</evidence>
<feature type="transmembrane region" description="Helical" evidence="8">
    <location>
        <begin position="114"/>
        <end position="133"/>
    </location>
</feature>